<evidence type="ECO:0000256" key="2">
    <source>
        <dbReference type="ARBA" id="ARBA00022737"/>
    </source>
</evidence>
<dbReference type="SUPFAM" id="SSF101898">
    <property type="entry name" value="NHL repeat"/>
    <property type="match status" value="1"/>
</dbReference>
<dbReference type="Pfam" id="PF01436">
    <property type="entry name" value="NHL"/>
    <property type="match status" value="3"/>
</dbReference>
<dbReference type="InterPro" id="IPR011042">
    <property type="entry name" value="6-blade_b-propeller_TolB-like"/>
</dbReference>
<evidence type="ECO:0000256" key="3">
    <source>
        <dbReference type="ARBA" id="ARBA00023180"/>
    </source>
</evidence>
<dbReference type="PANTHER" id="PTHR10680">
    <property type="entry name" value="PEPTIDYL-GLYCINE ALPHA-AMIDATING MONOOXYGENASE"/>
    <property type="match status" value="1"/>
</dbReference>
<protein>
    <recommendedName>
        <fullName evidence="7">Peptidylamidoglycolate lyase</fullName>
    </recommendedName>
</protein>
<reference evidence="5 6" key="1">
    <citation type="submission" date="2019-03" db="EMBL/GenBank/DDBJ databases">
        <title>Roseomonas sp. a novel Roseomonas species isolated from Sea whip Gorgonian.</title>
        <authorList>
            <person name="Li F."/>
            <person name="Pan X."/>
            <person name="Huang S."/>
            <person name="Li Z."/>
            <person name="Meng B."/>
        </authorList>
    </citation>
    <scope>NUCLEOTIDE SEQUENCE [LARGE SCALE GENOMIC DNA]</scope>
    <source>
        <strain evidence="5 6">M0104</strain>
    </source>
</reference>
<dbReference type="InterPro" id="IPR001258">
    <property type="entry name" value="NHL_repeat"/>
</dbReference>
<accession>A0A845BBT8</accession>
<evidence type="ECO:0000313" key="5">
    <source>
        <dbReference type="EMBL" id="MXP64118.1"/>
    </source>
</evidence>
<dbReference type="EMBL" id="SNVJ01000009">
    <property type="protein sequence ID" value="MXP64118.1"/>
    <property type="molecule type" value="Genomic_DNA"/>
</dbReference>
<feature type="repeat" description="NHL" evidence="4">
    <location>
        <begin position="159"/>
        <end position="202"/>
    </location>
</feature>
<sequence>MGKAVGGGDWVFEPVEGWPKLPDDIDIGDLGDVAGLAVDAQDRIYMFNRGKHPVIVLDQSGKVLRTWGHGVFTNPHAASIGPDGTIYLTDNGDHTVRKFTLDGRLLMQIGTPNTPAEFMCGKPFCRCTHTALSPEGDLYVSDGYGNACVHKFSPDGRHLFSWGHSGTGPGEFNLPHNICCDAEGLVYVADRENHRIQVFDGKGRYVRQVNNLHRPCGLAIFGDRSPCFLVGELGPYQPVNRATPNIGPRLSIMGNDGALLARIGSPKAGRGPGEFLAPHSVALDSRGDLYVGEVAATDWASLFPGEPMPAPLRRVQKFARVRPS</sequence>
<dbReference type="RefSeq" id="WP_160937246.1">
    <property type="nucleotide sequence ID" value="NZ_SNVJ01000009.1"/>
</dbReference>
<proteinExistence type="predicted"/>
<dbReference type="Gene3D" id="2.120.10.30">
    <property type="entry name" value="TolB, C-terminal domain"/>
    <property type="match status" value="1"/>
</dbReference>
<keyword evidence="2" id="KW-0677">Repeat</keyword>
<gene>
    <name evidence="5" type="ORF">E0493_12265</name>
</gene>
<dbReference type="PROSITE" id="PS51125">
    <property type="entry name" value="NHL"/>
    <property type="match status" value="2"/>
</dbReference>
<comment type="caution">
    <text evidence="5">The sequence shown here is derived from an EMBL/GenBank/DDBJ whole genome shotgun (WGS) entry which is preliminary data.</text>
</comment>
<evidence type="ECO:0008006" key="7">
    <source>
        <dbReference type="Google" id="ProtNLM"/>
    </source>
</evidence>
<dbReference type="Proteomes" id="UP000460715">
    <property type="component" value="Unassembled WGS sequence"/>
</dbReference>
<dbReference type="PANTHER" id="PTHR10680:SF38">
    <property type="entry name" value="BLL1368 PROTEIN"/>
    <property type="match status" value="1"/>
</dbReference>
<keyword evidence="1" id="KW-0732">Signal</keyword>
<dbReference type="CDD" id="cd14958">
    <property type="entry name" value="NHL_PAL_like"/>
    <property type="match status" value="1"/>
</dbReference>
<name>A0A845BBT8_9PROT</name>
<organism evidence="5 6">
    <name type="scientific">Teichococcus coralli</name>
    <dbReference type="NCBI Taxonomy" id="2545983"/>
    <lineage>
        <taxon>Bacteria</taxon>
        <taxon>Pseudomonadati</taxon>
        <taxon>Pseudomonadota</taxon>
        <taxon>Alphaproteobacteria</taxon>
        <taxon>Acetobacterales</taxon>
        <taxon>Roseomonadaceae</taxon>
        <taxon>Roseomonas</taxon>
    </lineage>
</organism>
<feature type="repeat" description="NHL" evidence="4">
    <location>
        <begin position="61"/>
        <end position="102"/>
    </location>
</feature>
<evidence type="ECO:0000256" key="4">
    <source>
        <dbReference type="PROSITE-ProRule" id="PRU00504"/>
    </source>
</evidence>
<keyword evidence="6" id="KW-1185">Reference proteome</keyword>
<dbReference type="OrthoDB" id="9792285at2"/>
<keyword evidence="3" id="KW-0325">Glycoprotein</keyword>
<evidence type="ECO:0000313" key="6">
    <source>
        <dbReference type="Proteomes" id="UP000460715"/>
    </source>
</evidence>
<evidence type="ECO:0000256" key="1">
    <source>
        <dbReference type="ARBA" id="ARBA00022729"/>
    </source>
</evidence>
<dbReference type="AlphaFoldDB" id="A0A845BBT8"/>